<sequence>MTIVKLRTDNLLTSRKSHTIRFLPLANNEWLYKIALSRSGKKQTEDMWLSLIFIACLAGASSGSVGGDDPVVKIPVEQGFVPRYTPMAEGKRQDLDLPAEVVSVEQQKRPHAGDKKPWRRVQYGYDGVHTAAWAAPSPPAAILSILNPLLAPGLLLLGVNLGALLYMLLGLLGLAPYRSGSTSRIASHPEANSQLWPDDQSFYRRDRHNVGEGKETAVYF</sequence>
<gene>
    <name evidence="2" type="primary">Dere\GG15363</name>
    <name evidence="2" type="synonym">dere_GLEANR_15445</name>
    <name evidence="2" type="synonym">GG15363</name>
    <name evidence="2" type="ORF">Dere_GG15363</name>
</gene>
<dbReference type="KEGG" id="der:6545587"/>
<keyword evidence="1" id="KW-0812">Transmembrane</keyword>
<accession>B3NCE0</accession>
<dbReference type="AlphaFoldDB" id="B3NCE0"/>
<feature type="transmembrane region" description="Helical" evidence="1">
    <location>
        <begin position="154"/>
        <end position="175"/>
    </location>
</feature>
<protein>
    <submittedName>
        <fullName evidence="2">Uncharacterized protein</fullName>
    </submittedName>
</protein>
<name>B3NCE0_DROER</name>
<reference evidence="2 3" key="2">
    <citation type="journal article" date="2008" name="Bioinformatics">
        <title>Assembly reconciliation.</title>
        <authorList>
            <person name="Zimin A.V."/>
            <person name="Smith D.R."/>
            <person name="Sutton G."/>
            <person name="Yorke J.A."/>
        </authorList>
    </citation>
    <scope>NUCLEOTIDE SEQUENCE [LARGE SCALE GENOMIC DNA]</scope>
    <source>
        <strain evidence="2 3">TSC#14021-0224.01</strain>
    </source>
</reference>
<evidence type="ECO:0000313" key="2">
    <source>
        <dbReference type="EMBL" id="EDV51170.2"/>
    </source>
</evidence>
<dbReference type="HOGENOM" id="CLU_1572307_0_0_1"/>
<feature type="transmembrane region" description="Helical" evidence="1">
    <location>
        <begin position="47"/>
        <end position="65"/>
    </location>
</feature>
<dbReference type="eggNOG" id="KOG2599">
    <property type="taxonomic scope" value="Eukaryota"/>
</dbReference>
<reference evidence="2 3" key="1">
    <citation type="journal article" date="2007" name="Nature">
        <title>Evolution of genes and genomes on the Drosophila phylogeny.</title>
        <authorList>
            <consortium name="Drosophila 12 Genomes Consortium"/>
            <person name="Clark A.G."/>
            <person name="Eisen M.B."/>
            <person name="Smith D.R."/>
            <person name="Bergman C.M."/>
            <person name="Oliver B."/>
            <person name="Markow T.A."/>
            <person name="Kaufman T.C."/>
            <person name="Kellis M."/>
            <person name="Gelbart W."/>
            <person name="Iyer V.N."/>
            <person name="Pollard D.A."/>
            <person name="Sackton T.B."/>
            <person name="Larracuente A.M."/>
            <person name="Singh N.D."/>
            <person name="Abad J.P."/>
            <person name="Abt D.N."/>
            <person name="Adryan B."/>
            <person name="Aguade M."/>
            <person name="Akashi H."/>
            <person name="Anderson W.W."/>
            <person name="Aquadro C.F."/>
            <person name="Ardell D.H."/>
            <person name="Arguello R."/>
            <person name="Artieri C.G."/>
            <person name="Barbash D.A."/>
            <person name="Barker D."/>
            <person name="Barsanti P."/>
            <person name="Batterham P."/>
            <person name="Batzoglou S."/>
            <person name="Begun D."/>
            <person name="Bhutkar A."/>
            <person name="Blanco E."/>
            <person name="Bosak S.A."/>
            <person name="Bradley R.K."/>
            <person name="Brand A.D."/>
            <person name="Brent M.R."/>
            <person name="Brooks A.N."/>
            <person name="Brown R.H."/>
            <person name="Butlin R.K."/>
            <person name="Caggese C."/>
            <person name="Calvi B.R."/>
            <person name="Bernardo de Carvalho A."/>
            <person name="Caspi A."/>
            <person name="Castrezana S."/>
            <person name="Celniker S.E."/>
            <person name="Chang J.L."/>
            <person name="Chapple C."/>
            <person name="Chatterji S."/>
            <person name="Chinwalla A."/>
            <person name="Civetta A."/>
            <person name="Clifton S.W."/>
            <person name="Comeron J.M."/>
            <person name="Costello J.C."/>
            <person name="Coyne J.A."/>
            <person name="Daub J."/>
            <person name="David R.G."/>
            <person name="Delcher A.L."/>
            <person name="Delehaunty K."/>
            <person name="Do C.B."/>
            <person name="Ebling H."/>
            <person name="Edwards K."/>
            <person name="Eickbush T."/>
            <person name="Evans J.D."/>
            <person name="Filipski A."/>
            <person name="Findeiss S."/>
            <person name="Freyhult E."/>
            <person name="Fulton L."/>
            <person name="Fulton R."/>
            <person name="Garcia A.C."/>
            <person name="Gardiner A."/>
            <person name="Garfield D.A."/>
            <person name="Garvin B.E."/>
            <person name="Gibson G."/>
            <person name="Gilbert D."/>
            <person name="Gnerre S."/>
            <person name="Godfrey J."/>
            <person name="Good R."/>
            <person name="Gotea V."/>
            <person name="Gravely B."/>
            <person name="Greenberg A.J."/>
            <person name="Griffiths-Jones S."/>
            <person name="Gross S."/>
            <person name="Guigo R."/>
            <person name="Gustafson E.A."/>
            <person name="Haerty W."/>
            <person name="Hahn M.W."/>
            <person name="Halligan D.L."/>
            <person name="Halpern A.L."/>
            <person name="Halter G.M."/>
            <person name="Han M.V."/>
            <person name="Heger A."/>
            <person name="Hillier L."/>
            <person name="Hinrichs A.S."/>
            <person name="Holmes I."/>
            <person name="Hoskins R.A."/>
            <person name="Hubisz M.J."/>
            <person name="Hultmark D."/>
            <person name="Huntley M.A."/>
            <person name="Jaffe D.B."/>
            <person name="Jagadeeshan S."/>
            <person name="Jeck W.R."/>
            <person name="Johnson J."/>
            <person name="Jones C.D."/>
            <person name="Jordan W.C."/>
            <person name="Karpen G.H."/>
            <person name="Kataoka E."/>
            <person name="Keightley P.D."/>
            <person name="Kheradpour P."/>
            <person name="Kirkness E.F."/>
            <person name="Koerich L.B."/>
            <person name="Kristiansen K."/>
            <person name="Kudrna D."/>
            <person name="Kulathinal R.J."/>
            <person name="Kumar S."/>
            <person name="Kwok R."/>
            <person name="Lander E."/>
            <person name="Langley C.H."/>
            <person name="Lapoint R."/>
            <person name="Lazzaro B.P."/>
            <person name="Lee S.J."/>
            <person name="Levesque L."/>
            <person name="Li R."/>
            <person name="Lin C.F."/>
            <person name="Lin M.F."/>
            <person name="Lindblad-Toh K."/>
            <person name="Llopart A."/>
            <person name="Long M."/>
            <person name="Low L."/>
            <person name="Lozovsky E."/>
            <person name="Lu J."/>
            <person name="Luo M."/>
            <person name="Machado C.A."/>
            <person name="Makalowski W."/>
            <person name="Marzo M."/>
            <person name="Matsuda M."/>
            <person name="Matzkin L."/>
            <person name="McAllister B."/>
            <person name="McBride C.S."/>
            <person name="McKernan B."/>
            <person name="McKernan K."/>
            <person name="Mendez-Lago M."/>
            <person name="Minx P."/>
            <person name="Mollenhauer M.U."/>
            <person name="Montooth K."/>
            <person name="Mount S.M."/>
            <person name="Mu X."/>
            <person name="Myers E."/>
            <person name="Negre B."/>
            <person name="Newfeld S."/>
            <person name="Nielsen R."/>
            <person name="Noor M.A."/>
            <person name="O'Grady P."/>
            <person name="Pachter L."/>
            <person name="Papaceit M."/>
            <person name="Parisi M.J."/>
            <person name="Parisi M."/>
            <person name="Parts L."/>
            <person name="Pedersen J.S."/>
            <person name="Pesole G."/>
            <person name="Phillippy A.M."/>
            <person name="Ponting C.P."/>
            <person name="Pop M."/>
            <person name="Porcelli D."/>
            <person name="Powell J.R."/>
            <person name="Prohaska S."/>
            <person name="Pruitt K."/>
            <person name="Puig M."/>
            <person name="Quesneville H."/>
            <person name="Ram K.R."/>
            <person name="Rand D."/>
            <person name="Rasmussen M.D."/>
            <person name="Reed L.K."/>
            <person name="Reenan R."/>
            <person name="Reily A."/>
            <person name="Remington K.A."/>
            <person name="Rieger T.T."/>
            <person name="Ritchie M.G."/>
            <person name="Robin C."/>
            <person name="Rogers Y.H."/>
            <person name="Rohde C."/>
            <person name="Rozas J."/>
            <person name="Rubenfield M.J."/>
            <person name="Ruiz A."/>
            <person name="Russo S."/>
            <person name="Salzberg S.L."/>
            <person name="Sanchez-Gracia A."/>
            <person name="Saranga D.J."/>
            <person name="Sato H."/>
            <person name="Schaeffer S.W."/>
            <person name="Schatz M.C."/>
            <person name="Schlenke T."/>
            <person name="Schwartz R."/>
            <person name="Segarra C."/>
            <person name="Singh R.S."/>
            <person name="Sirot L."/>
            <person name="Sirota M."/>
            <person name="Sisneros N.B."/>
            <person name="Smith C.D."/>
            <person name="Smith T.F."/>
            <person name="Spieth J."/>
            <person name="Stage D.E."/>
            <person name="Stark A."/>
            <person name="Stephan W."/>
            <person name="Strausberg R.L."/>
            <person name="Strempel S."/>
            <person name="Sturgill D."/>
            <person name="Sutton G."/>
            <person name="Sutton G.G."/>
            <person name="Tao W."/>
            <person name="Teichmann S."/>
            <person name="Tobari Y.N."/>
            <person name="Tomimura Y."/>
            <person name="Tsolas J.M."/>
            <person name="Valente V.L."/>
            <person name="Venter E."/>
            <person name="Venter J.C."/>
            <person name="Vicario S."/>
            <person name="Vieira F.G."/>
            <person name="Vilella A.J."/>
            <person name="Villasante A."/>
            <person name="Walenz B."/>
            <person name="Wang J."/>
            <person name="Wasserman M."/>
            <person name="Watts T."/>
            <person name="Wilson D."/>
            <person name="Wilson R.K."/>
            <person name="Wing R.A."/>
            <person name="Wolfner M.F."/>
            <person name="Wong A."/>
            <person name="Wong G.K."/>
            <person name="Wu C.I."/>
            <person name="Wu G."/>
            <person name="Yamamoto D."/>
            <person name="Yang H.P."/>
            <person name="Yang S.P."/>
            <person name="Yorke J.A."/>
            <person name="Yoshida K."/>
            <person name="Zdobnov E."/>
            <person name="Zhang P."/>
            <person name="Zhang Y."/>
            <person name="Zimin A.V."/>
            <person name="Baldwin J."/>
            <person name="Abdouelleil A."/>
            <person name="Abdulkadir J."/>
            <person name="Abebe A."/>
            <person name="Abera B."/>
            <person name="Abreu J."/>
            <person name="Acer S.C."/>
            <person name="Aftuck L."/>
            <person name="Alexander A."/>
            <person name="An P."/>
            <person name="Anderson E."/>
            <person name="Anderson S."/>
            <person name="Arachi H."/>
            <person name="Azer M."/>
            <person name="Bachantsang P."/>
            <person name="Barry A."/>
            <person name="Bayul T."/>
            <person name="Berlin A."/>
            <person name="Bessette D."/>
            <person name="Bloom T."/>
            <person name="Blye J."/>
            <person name="Boguslavskiy L."/>
            <person name="Bonnet C."/>
            <person name="Boukhgalter B."/>
            <person name="Bourzgui I."/>
            <person name="Brown A."/>
            <person name="Cahill P."/>
            <person name="Channer S."/>
            <person name="Cheshatsang Y."/>
            <person name="Chuda L."/>
            <person name="Citroen M."/>
            <person name="Collymore A."/>
            <person name="Cooke P."/>
            <person name="Costello M."/>
            <person name="D'Aco K."/>
            <person name="Daza R."/>
            <person name="De Haan G."/>
            <person name="DeGray S."/>
            <person name="DeMaso C."/>
            <person name="Dhargay N."/>
            <person name="Dooley K."/>
            <person name="Dooley E."/>
            <person name="Doricent M."/>
            <person name="Dorje P."/>
            <person name="Dorjee K."/>
            <person name="Dupes A."/>
            <person name="Elong R."/>
            <person name="Falk J."/>
            <person name="Farina A."/>
            <person name="Faro S."/>
            <person name="Ferguson D."/>
            <person name="Fisher S."/>
            <person name="Foley C.D."/>
            <person name="Franke A."/>
            <person name="Friedrich D."/>
            <person name="Gadbois L."/>
            <person name="Gearin G."/>
            <person name="Gearin C.R."/>
            <person name="Giannoukos G."/>
            <person name="Goode T."/>
            <person name="Graham J."/>
            <person name="Grandbois E."/>
            <person name="Grewal S."/>
            <person name="Gyaltsen K."/>
            <person name="Hafez N."/>
            <person name="Hagos B."/>
            <person name="Hall J."/>
            <person name="Henson C."/>
            <person name="Hollinger A."/>
            <person name="Honan T."/>
            <person name="Huard M.D."/>
            <person name="Hughes L."/>
            <person name="Hurhula B."/>
            <person name="Husby M.E."/>
            <person name="Kamat A."/>
            <person name="Kanga B."/>
            <person name="Kashin S."/>
            <person name="Khazanovich D."/>
            <person name="Kisner P."/>
            <person name="Lance K."/>
            <person name="Lara M."/>
            <person name="Lee W."/>
            <person name="Lennon N."/>
            <person name="Letendre F."/>
            <person name="LeVine R."/>
            <person name="Lipovsky A."/>
            <person name="Liu X."/>
            <person name="Liu J."/>
            <person name="Liu S."/>
            <person name="Lokyitsang T."/>
            <person name="Lokyitsang Y."/>
            <person name="Lubonja R."/>
            <person name="Lui A."/>
            <person name="MacDonald P."/>
            <person name="Magnisalis V."/>
            <person name="Maru K."/>
            <person name="Matthews C."/>
            <person name="McCusker W."/>
            <person name="McDonough S."/>
            <person name="Mehta T."/>
            <person name="Meldrim J."/>
            <person name="Meneus L."/>
            <person name="Mihai O."/>
            <person name="Mihalev A."/>
            <person name="Mihova T."/>
            <person name="Mittelman R."/>
            <person name="Mlenga V."/>
            <person name="Montmayeur A."/>
            <person name="Mulrain L."/>
            <person name="Navidi A."/>
            <person name="Naylor J."/>
            <person name="Negash T."/>
            <person name="Nguyen T."/>
            <person name="Nguyen N."/>
            <person name="Nicol R."/>
            <person name="Norbu C."/>
            <person name="Norbu N."/>
            <person name="Novod N."/>
            <person name="O'Neill B."/>
            <person name="Osman S."/>
            <person name="Markiewicz E."/>
            <person name="Oyono O.L."/>
            <person name="Patti C."/>
            <person name="Phunkhang P."/>
            <person name="Pierre F."/>
            <person name="Priest M."/>
            <person name="Raghuraman S."/>
            <person name="Rege F."/>
            <person name="Reyes R."/>
            <person name="Rise C."/>
            <person name="Rogov P."/>
            <person name="Ross K."/>
            <person name="Ryan E."/>
            <person name="Settipalli S."/>
            <person name="Shea T."/>
            <person name="Sherpa N."/>
            <person name="Shi L."/>
            <person name="Shih D."/>
            <person name="Sparrow T."/>
            <person name="Spaulding J."/>
            <person name="Stalker J."/>
            <person name="Stange-Thomann N."/>
            <person name="Stavropoulos S."/>
            <person name="Stone C."/>
            <person name="Strader C."/>
            <person name="Tesfaye S."/>
            <person name="Thomson T."/>
            <person name="Thoulutsang Y."/>
            <person name="Thoulutsang D."/>
            <person name="Topham K."/>
            <person name="Topping I."/>
            <person name="Tsamla T."/>
            <person name="Vassiliev H."/>
            <person name="Vo A."/>
            <person name="Wangchuk T."/>
            <person name="Wangdi T."/>
            <person name="Weiand M."/>
            <person name="Wilkinson J."/>
            <person name="Wilson A."/>
            <person name="Yadav S."/>
            <person name="Young G."/>
            <person name="Yu Q."/>
            <person name="Zembek L."/>
            <person name="Zhong D."/>
            <person name="Zimmer A."/>
            <person name="Zwirko Z."/>
            <person name="Jaffe D.B."/>
            <person name="Alvarez P."/>
            <person name="Brockman W."/>
            <person name="Butler J."/>
            <person name="Chin C."/>
            <person name="Gnerre S."/>
            <person name="Grabherr M."/>
            <person name="Kleber M."/>
            <person name="Mauceli E."/>
            <person name="MacCallum I."/>
        </authorList>
    </citation>
    <scope>NUCLEOTIDE SEQUENCE [LARGE SCALE GENOMIC DNA]</scope>
    <source>
        <strain evidence="2 3">TSC#14021-0224.01</strain>
    </source>
</reference>
<proteinExistence type="predicted"/>
<keyword evidence="1" id="KW-1133">Transmembrane helix</keyword>
<keyword evidence="1" id="KW-0472">Membrane</keyword>
<organism evidence="2 3">
    <name type="scientific">Drosophila erecta</name>
    <name type="common">Fruit fly</name>
    <dbReference type="NCBI Taxonomy" id="7220"/>
    <lineage>
        <taxon>Eukaryota</taxon>
        <taxon>Metazoa</taxon>
        <taxon>Ecdysozoa</taxon>
        <taxon>Arthropoda</taxon>
        <taxon>Hexapoda</taxon>
        <taxon>Insecta</taxon>
        <taxon>Pterygota</taxon>
        <taxon>Neoptera</taxon>
        <taxon>Endopterygota</taxon>
        <taxon>Diptera</taxon>
        <taxon>Brachycera</taxon>
        <taxon>Muscomorpha</taxon>
        <taxon>Ephydroidea</taxon>
        <taxon>Drosophilidae</taxon>
        <taxon>Drosophila</taxon>
        <taxon>Sophophora</taxon>
    </lineage>
</organism>
<evidence type="ECO:0000313" key="3">
    <source>
        <dbReference type="Proteomes" id="UP000008711"/>
    </source>
</evidence>
<dbReference type="OrthoDB" id="7864031at2759"/>
<evidence type="ECO:0000256" key="1">
    <source>
        <dbReference type="SAM" id="Phobius"/>
    </source>
</evidence>
<keyword evidence="3" id="KW-1185">Reference proteome</keyword>
<dbReference type="EMBL" id="CH954178">
    <property type="protein sequence ID" value="EDV51170.2"/>
    <property type="molecule type" value="Genomic_DNA"/>
</dbReference>
<dbReference type="Proteomes" id="UP000008711">
    <property type="component" value="Unassembled WGS sequence"/>
</dbReference>